<gene>
    <name evidence="6" type="ORF">GCM10014715_47450</name>
</gene>
<keyword evidence="3 5" id="KW-1133">Transmembrane helix</keyword>
<keyword evidence="2 5" id="KW-0812">Transmembrane</keyword>
<evidence type="ECO:0000256" key="4">
    <source>
        <dbReference type="ARBA" id="ARBA00023136"/>
    </source>
</evidence>
<evidence type="ECO:0000313" key="7">
    <source>
        <dbReference type="Proteomes" id="UP000641386"/>
    </source>
</evidence>
<feature type="transmembrane region" description="Helical" evidence="5">
    <location>
        <begin position="71"/>
        <end position="91"/>
    </location>
</feature>
<evidence type="ECO:0000256" key="1">
    <source>
        <dbReference type="ARBA" id="ARBA00004141"/>
    </source>
</evidence>
<accession>A0A919DWI1</accession>
<evidence type="ECO:0000256" key="3">
    <source>
        <dbReference type="ARBA" id="ARBA00022989"/>
    </source>
</evidence>
<dbReference type="Pfam" id="PF13564">
    <property type="entry name" value="DoxX_2"/>
    <property type="match status" value="1"/>
</dbReference>
<protein>
    <recommendedName>
        <fullName evidence="8">Integral membrane protein</fullName>
    </recommendedName>
</protein>
<proteinExistence type="predicted"/>
<evidence type="ECO:0008006" key="8">
    <source>
        <dbReference type="Google" id="ProtNLM"/>
    </source>
</evidence>
<dbReference type="InterPro" id="IPR032808">
    <property type="entry name" value="DoxX"/>
</dbReference>
<dbReference type="AlphaFoldDB" id="A0A919DWI1"/>
<comment type="subcellular location">
    <subcellularLocation>
        <location evidence="1">Membrane</location>
        <topology evidence="1">Multi-pass membrane protein</topology>
    </subcellularLocation>
</comment>
<keyword evidence="4 5" id="KW-0472">Membrane</keyword>
<evidence type="ECO:0000256" key="2">
    <source>
        <dbReference type="ARBA" id="ARBA00022692"/>
    </source>
</evidence>
<comment type="caution">
    <text evidence="6">The sequence shown here is derived from an EMBL/GenBank/DDBJ whole genome shotgun (WGS) entry which is preliminary data.</text>
</comment>
<dbReference type="GO" id="GO:0016020">
    <property type="term" value="C:membrane"/>
    <property type="evidence" value="ECO:0007669"/>
    <property type="project" value="UniProtKB-SubCell"/>
</dbReference>
<keyword evidence="7" id="KW-1185">Reference proteome</keyword>
<dbReference type="Proteomes" id="UP000641386">
    <property type="component" value="Unassembled WGS sequence"/>
</dbReference>
<reference evidence="6" key="1">
    <citation type="journal article" date="2014" name="Int. J. Syst. Evol. Microbiol.">
        <title>Complete genome sequence of Corynebacterium casei LMG S-19264T (=DSM 44701T), isolated from a smear-ripened cheese.</title>
        <authorList>
            <consortium name="US DOE Joint Genome Institute (JGI-PGF)"/>
            <person name="Walter F."/>
            <person name="Albersmeier A."/>
            <person name="Kalinowski J."/>
            <person name="Ruckert C."/>
        </authorList>
    </citation>
    <scope>NUCLEOTIDE SEQUENCE</scope>
    <source>
        <strain evidence="6">JCM 3302</strain>
    </source>
</reference>
<evidence type="ECO:0000256" key="5">
    <source>
        <dbReference type="SAM" id="Phobius"/>
    </source>
</evidence>
<reference evidence="6" key="2">
    <citation type="submission" date="2020-09" db="EMBL/GenBank/DDBJ databases">
        <authorList>
            <person name="Sun Q."/>
            <person name="Ohkuma M."/>
        </authorList>
    </citation>
    <scope>NUCLEOTIDE SEQUENCE</scope>
    <source>
        <strain evidence="6">JCM 3302</strain>
    </source>
</reference>
<dbReference type="RefSeq" id="WP_030176048.1">
    <property type="nucleotide sequence ID" value="NZ_BNBC01000023.1"/>
</dbReference>
<feature type="transmembrane region" description="Helical" evidence="5">
    <location>
        <begin position="98"/>
        <end position="118"/>
    </location>
</feature>
<organism evidence="6 7">
    <name type="scientific">Streptomyces spiralis</name>
    <dbReference type="NCBI Taxonomy" id="66376"/>
    <lineage>
        <taxon>Bacteria</taxon>
        <taxon>Bacillati</taxon>
        <taxon>Actinomycetota</taxon>
        <taxon>Actinomycetes</taxon>
        <taxon>Kitasatosporales</taxon>
        <taxon>Streptomycetaceae</taxon>
        <taxon>Streptomyces</taxon>
    </lineage>
</organism>
<name>A0A919DWI1_9ACTN</name>
<dbReference type="EMBL" id="BNBC01000023">
    <property type="protein sequence ID" value="GHE85690.1"/>
    <property type="molecule type" value="Genomic_DNA"/>
</dbReference>
<sequence>MTMIPGPWWPQAVLAGVLAVDAVMSIRPPAFIRACLNGVEFPEDWWWTLIVIKFLAAAGLITGIYVSGIGVAANAGVVCYFLAAAFAHIRARFLKSEFWLNCLGLLTLSAFALTVSYAPGL</sequence>
<evidence type="ECO:0000313" key="6">
    <source>
        <dbReference type="EMBL" id="GHE85690.1"/>
    </source>
</evidence>